<keyword evidence="4" id="KW-0336">GPI-anchor</keyword>
<evidence type="ECO:0000256" key="4">
    <source>
        <dbReference type="ARBA" id="ARBA00022622"/>
    </source>
</evidence>
<protein>
    <submittedName>
        <fullName evidence="12">Variant surface glycoprotein</fullName>
    </submittedName>
</protein>
<evidence type="ECO:0000313" key="12">
    <source>
        <dbReference type="EMBL" id="CCD14182.1"/>
    </source>
</evidence>
<evidence type="ECO:0000256" key="7">
    <source>
        <dbReference type="ARBA" id="ARBA00023180"/>
    </source>
</evidence>
<feature type="chain" id="PRO_5003394636" evidence="10">
    <location>
        <begin position="19"/>
        <end position="360"/>
    </location>
</feature>
<name>F9WAC1_TRYCI</name>
<reference evidence="12 13" key="2">
    <citation type="journal article" date="2012" name="Proc. Natl. Acad. Sci. U.S.A.">
        <title>Antigenic diversity is generated by distinct evolutionary mechanisms in African trypanosome species.</title>
        <authorList>
            <person name="Jackson A.P."/>
            <person name="Berry A."/>
            <person name="Aslett M."/>
            <person name="Allison H.C."/>
            <person name="Burton P."/>
            <person name="Vavrova-Anderson J."/>
            <person name="Brown R."/>
            <person name="Browne H."/>
            <person name="Corton N."/>
            <person name="Hauser H."/>
            <person name="Gamble J."/>
            <person name="Gilderthorp R."/>
            <person name="Marcello L."/>
            <person name="McQuillan J."/>
            <person name="Otto T.D."/>
            <person name="Quail M.A."/>
            <person name="Sanders M.J."/>
            <person name="van Tonder A."/>
            <person name="Ginger M.L."/>
            <person name="Field M.C."/>
            <person name="Barry J.D."/>
            <person name="Hertz-Fowler C."/>
            <person name="Berriman M."/>
        </authorList>
    </citation>
    <scope>NUCLEOTIDE SEQUENCE [LARGE SCALE GENOMIC DNA]</scope>
    <source>
        <strain evidence="12 13">IL3000</strain>
    </source>
</reference>
<feature type="domain" description="Trypanosome variant surface glycoprotein B-type N-terminal" evidence="11">
    <location>
        <begin position="49"/>
        <end position="287"/>
    </location>
</feature>
<feature type="compositionally biased region" description="Basic and acidic residues" evidence="9">
    <location>
        <begin position="275"/>
        <end position="302"/>
    </location>
</feature>
<evidence type="ECO:0000256" key="10">
    <source>
        <dbReference type="SAM" id="SignalP"/>
    </source>
</evidence>
<dbReference type="InterPro" id="IPR025932">
    <property type="entry name" value="Trypano_VSG_B_N_dom"/>
</dbReference>
<keyword evidence="3" id="KW-1003">Cell membrane</keyword>
<evidence type="ECO:0000256" key="6">
    <source>
        <dbReference type="ARBA" id="ARBA00023136"/>
    </source>
</evidence>
<evidence type="ECO:0000256" key="2">
    <source>
        <dbReference type="ARBA" id="ARBA00004609"/>
    </source>
</evidence>
<dbReference type="EMBL" id="CAEQ01001413">
    <property type="protein sequence ID" value="CCD14182.1"/>
    <property type="molecule type" value="Genomic_DNA"/>
</dbReference>
<keyword evidence="5 10" id="KW-0732">Signal</keyword>
<accession>F9WAC1</accession>
<dbReference type="AlphaFoldDB" id="F9WAC1"/>
<keyword evidence="6" id="KW-0472">Membrane</keyword>
<dbReference type="Pfam" id="PF13206">
    <property type="entry name" value="VSG_B"/>
    <property type="match status" value="1"/>
</dbReference>
<keyword evidence="7" id="KW-0325">Glycoprotein</keyword>
<organism evidence="12 13">
    <name type="scientific">Trypanosoma congolense (strain IL3000)</name>
    <dbReference type="NCBI Taxonomy" id="1068625"/>
    <lineage>
        <taxon>Eukaryota</taxon>
        <taxon>Discoba</taxon>
        <taxon>Euglenozoa</taxon>
        <taxon>Kinetoplastea</taxon>
        <taxon>Metakinetoplastina</taxon>
        <taxon>Trypanosomatida</taxon>
        <taxon>Trypanosomatidae</taxon>
        <taxon>Trypanosoma</taxon>
        <taxon>Nannomonas</taxon>
    </lineage>
</organism>
<evidence type="ECO:0000259" key="11">
    <source>
        <dbReference type="Pfam" id="PF13206"/>
    </source>
</evidence>
<evidence type="ECO:0000256" key="5">
    <source>
        <dbReference type="ARBA" id="ARBA00022729"/>
    </source>
</evidence>
<evidence type="ECO:0000256" key="9">
    <source>
        <dbReference type="SAM" id="MobiDB-lite"/>
    </source>
</evidence>
<proteinExistence type="predicted"/>
<dbReference type="GO" id="GO:0098552">
    <property type="term" value="C:side of membrane"/>
    <property type="evidence" value="ECO:0007669"/>
    <property type="project" value="UniProtKB-KW"/>
</dbReference>
<feature type="compositionally biased region" description="Polar residues" evidence="9">
    <location>
        <begin position="303"/>
        <end position="331"/>
    </location>
</feature>
<evidence type="ECO:0000256" key="3">
    <source>
        <dbReference type="ARBA" id="ARBA00022475"/>
    </source>
</evidence>
<dbReference type="VEuPathDB" id="TriTrypDB:TcIL3000_0_48300"/>
<dbReference type="Proteomes" id="UP000000702">
    <property type="component" value="Unassembled WGS sequence"/>
</dbReference>
<feature type="region of interest" description="Disordered" evidence="9">
    <location>
        <begin position="275"/>
        <end position="331"/>
    </location>
</feature>
<comment type="function">
    <text evidence="1">VSG forms a coat on the surface of the parasite. The trypanosome evades the immune response of the host by expressing a series of antigenically distinct VSGs from an estimated 1000 VSG genes.</text>
</comment>
<reference evidence="13" key="1">
    <citation type="submission" date="2011-07" db="EMBL/GenBank/DDBJ databases">
        <title>Divergent evolution of antigenic variation in African trypanosomes.</title>
        <authorList>
            <person name="Jackson A.P."/>
            <person name="Berry A."/>
            <person name="Allison H.C."/>
            <person name="Burton P."/>
            <person name="Anderson J."/>
            <person name="Aslett M."/>
            <person name="Brown R."/>
            <person name="Corton N."/>
            <person name="Harris D."/>
            <person name="Hauser H."/>
            <person name="Gamble J."/>
            <person name="Gilderthorp R."/>
            <person name="McQuillan J."/>
            <person name="Quail M.A."/>
            <person name="Sanders M."/>
            <person name="Van Tonder A."/>
            <person name="Ginger M.L."/>
            <person name="Donelson J.E."/>
            <person name="Field M.C."/>
            <person name="Barry J.D."/>
            <person name="Berriman M."/>
            <person name="Hertz-Fowler C."/>
        </authorList>
    </citation>
    <scope>NUCLEOTIDE SEQUENCE [LARGE SCALE GENOMIC DNA]</scope>
    <source>
        <strain evidence="13">IL3000</strain>
    </source>
</reference>
<evidence type="ECO:0000256" key="8">
    <source>
        <dbReference type="ARBA" id="ARBA00023288"/>
    </source>
</evidence>
<keyword evidence="8" id="KW-0449">Lipoprotein</keyword>
<gene>
    <name evidence="12" type="ORF">TCIL3000_0_48300</name>
</gene>
<evidence type="ECO:0000313" key="13">
    <source>
        <dbReference type="Proteomes" id="UP000000702"/>
    </source>
</evidence>
<comment type="subcellular location">
    <subcellularLocation>
        <location evidence="2">Cell membrane</location>
        <topology evidence="2">Lipid-anchor</topology>
        <topology evidence="2">GPI-anchor</topology>
    </subcellularLocation>
</comment>
<feature type="signal peptide" evidence="10">
    <location>
        <begin position="1"/>
        <end position="18"/>
    </location>
</feature>
<sequence>MMGLRIWIFFLLVCGVFGEQKNDIARKTDHNLEEYNALCNLLKIAVHEWKELKSRGNEGPLKKALGRTIFGDDSGGDLEGVKSKAFPQVYNGLKESSLSRLLWCGGPYDEDSRKNWKHQPRWPGHSVPHDLVCLCTTGGHGWPFNNPAGDTVKNSLCGKPKEALEASENQGWGTGIQSHKGEKQIKATWSSITEDCLKDAGQEGNLKDALEKFIAKLNCTGASNHGKRCKLGEGDFVTYPCNGNEKVCVMYHNSTDTMEHKPWWVDLKNVLDTAEQQKKNEEEGRKQENEQKKQKAQNHEKSQPTQGPRTAVLTTAPQGSQEAEQDDTQNIPSPLATIEEESGTLITPTCTWFLGALFLI</sequence>
<evidence type="ECO:0000256" key="1">
    <source>
        <dbReference type="ARBA" id="ARBA00002523"/>
    </source>
</evidence>
<comment type="caution">
    <text evidence="12">The sequence shown here is derived from an EMBL/GenBank/DDBJ whole genome shotgun (WGS) entry which is preliminary data.</text>
</comment>
<dbReference type="GO" id="GO:0005886">
    <property type="term" value="C:plasma membrane"/>
    <property type="evidence" value="ECO:0007669"/>
    <property type="project" value="UniProtKB-SubCell"/>
</dbReference>
<keyword evidence="13" id="KW-1185">Reference proteome</keyword>